<organism evidence="2 3">
    <name type="scientific">Acanthosepion pharaonis</name>
    <name type="common">Pharaoh cuttlefish</name>
    <name type="synonym">Sepia pharaonis</name>
    <dbReference type="NCBI Taxonomy" id="158019"/>
    <lineage>
        <taxon>Eukaryota</taxon>
        <taxon>Metazoa</taxon>
        <taxon>Spiralia</taxon>
        <taxon>Lophotrochozoa</taxon>
        <taxon>Mollusca</taxon>
        <taxon>Cephalopoda</taxon>
        <taxon>Coleoidea</taxon>
        <taxon>Decapodiformes</taxon>
        <taxon>Sepiida</taxon>
        <taxon>Sepiina</taxon>
        <taxon>Sepiidae</taxon>
        <taxon>Acanthosepion</taxon>
    </lineage>
</organism>
<dbReference type="EMBL" id="CAHIKZ030002280">
    <property type="protein sequence ID" value="CAE1284243.1"/>
    <property type="molecule type" value="Genomic_DNA"/>
</dbReference>
<gene>
    <name evidence="2" type="ORF">SPHA_44638</name>
</gene>
<keyword evidence="3" id="KW-1185">Reference proteome</keyword>
<accession>A0A812D237</accession>
<reference evidence="2" key="1">
    <citation type="submission" date="2021-01" db="EMBL/GenBank/DDBJ databases">
        <authorList>
            <person name="Li R."/>
            <person name="Bekaert M."/>
        </authorList>
    </citation>
    <scope>NUCLEOTIDE SEQUENCE</scope>
    <source>
        <strain evidence="2">Farmed</strain>
    </source>
</reference>
<protein>
    <submittedName>
        <fullName evidence="2">Uncharacterized protein</fullName>
    </submittedName>
</protein>
<evidence type="ECO:0000313" key="3">
    <source>
        <dbReference type="Proteomes" id="UP000597762"/>
    </source>
</evidence>
<evidence type="ECO:0000256" key="1">
    <source>
        <dbReference type="SAM" id="Phobius"/>
    </source>
</evidence>
<keyword evidence="1" id="KW-0472">Membrane</keyword>
<comment type="caution">
    <text evidence="2">The sequence shown here is derived from an EMBL/GenBank/DDBJ whole genome shotgun (WGS) entry which is preliminary data.</text>
</comment>
<proteinExistence type="predicted"/>
<dbReference type="Proteomes" id="UP000597762">
    <property type="component" value="Unassembled WGS sequence"/>
</dbReference>
<keyword evidence="1" id="KW-1133">Transmembrane helix</keyword>
<evidence type="ECO:0000313" key="2">
    <source>
        <dbReference type="EMBL" id="CAE1284243.1"/>
    </source>
</evidence>
<feature type="transmembrane region" description="Helical" evidence="1">
    <location>
        <begin position="72"/>
        <end position="99"/>
    </location>
</feature>
<keyword evidence="1" id="KW-0812">Transmembrane</keyword>
<name>A0A812D237_ACAPH</name>
<dbReference type="AlphaFoldDB" id="A0A812D237"/>
<sequence>MTSLEATQVGTFDIRRYIVVTECRPIPLLFPQPQLFAPTRLSPLPPPLLLSVLSHTHILSPCCRHDVTIFSFFLLAFLYYSLFSFSLLSTSSFCLLFLLPSLNTYCYLCYLYRKEAVEIHDCLCKTYLFLSRVHPHPTYTVVHDANVNRVFPFPPSLSQRHPYAVIYKEAVKIRDRLRSHQIYRLREKESCFSFPCTVPSL</sequence>